<dbReference type="CDD" id="cd02000">
    <property type="entry name" value="TPP_E1_PDC_ADC_BCADC"/>
    <property type="match status" value="1"/>
</dbReference>
<dbReference type="GO" id="GO:0009083">
    <property type="term" value="P:branched-chain amino acid catabolic process"/>
    <property type="evidence" value="ECO:0007669"/>
    <property type="project" value="TreeGrafter"/>
</dbReference>
<dbReference type="Proteomes" id="UP000253941">
    <property type="component" value="Unassembled WGS sequence"/>
</dbReference>
<dbReference type="GO" id="GO:0004739">
    <property type="term" value="F:pyruvate dehydrogenase (acetyl-transferring) activity"/>
    <property type="evidence" value="ECO:0007669"/>
    <property type="project" value="UniProtKB-UniRule"/>
</dbReference>
<evidence type="ECO:0000259" key="5">
    <source>
        <dbReference type="Pfam" id="PF00676"/>
    </source>
</evidence>
<comment type="function">
    <text evidence="4">The pyruvate dehydrogenase complex catalyzes the overall conversion of pyruvate to acetyl-CoA and CO(2). It contains multiple copies of three enzymatic components: pyruvate dehydrogenase (E1), dihydrolipoamide acetyltransferase (E2) and lipoamide dehydrogenase (E3).</text>
</comment>
<proteinExistence type="predicted"/>
<dbReference type="InterPro" id="IPR029061">
    <property type="entry name" value="THDP-binding"/>
</dbReference>
<evidence type="ECO:0000313" key="7">
    <source>
        <dbReference type="Proteomes" id="UP000253941"/>
    </source>
</evidence>
<evidence type="ECO:0000256" key="3">
    <source>
        <dbReference type="ARBA" id="ARBA00023052"/>
    </source>
</evidence>
<evidence type="ECO:0000313" key="6">
    <source>
        <dbReference type="EMBL" id="RDD61183.1"/>
    </source>
</evidence>
<dbReference type="Pfam" id="PF00676">
    <property type="entry name" value="E1_dh"/>
    <property type="match status" value="1"/>
</dbReference>
<comment type="catalytic activity">
    <reaction evidence="4">
        <text>N(6)-[(R)-lipoyl]-L-lysyl-[protein] + pyruvate + H(+) = N(6)-[(R)-S(8)-acetyldihydrolipoyl]-L-lysyl-[protein] + CO2</text>
        <dbReference type="Rhea" id="RHEA:19189"/>
        <dbReference type="Rhea" id="RHEA-COMP:10474"/>
        <dbReference type="Rhea" id="RHEA-COMP:10478"/>
        <dbReference type="ChEBI" id="CHEBI:15361"/>
        <dbReference type="ChEBI" id="CHEBI:15378"/>
        <dbReference type="ChEBI" id="CHEBI:16526"/>
        <dbReference type="ChEBI" id="CHEBI:83099"/>
        <dbReference type="ChEBI" id="CHEBI:83111"/>
        <dbReference type="EC" id="1.2.4.1"/>
    </reaction>
</comment>
<evidence type="ECO:0000256" key="2">
    <source>
        <dbReference type="ARBA" id="ARBA00023002"/>
    </source>
</evidence>
<keyword evidence="3 4" id="KW-0786">Thiamine pyrophosphate</keyword>
<dbReference type="NCBIfam" id="TIGR03181">
    <property type="entry name" value="PDH_E1_alph_x"/>
    <property type="match status" value="1"/>
</dbReference>
<sequence length="362" mass="39298">MSTVARFEFRYTRVLDPSGALVGELPDFAGDREALVDLYRGMVRTRRFDAKAVSLQRTGRLGTYASSLGQEATSVGIGAAMAADDVLVPSYREAGTQLWRGVTPLEILLYWGGDERGMDYQVPREDFPISVPVGSQALHATGCAYAFKLRRQKRATVAVLGDGGTSRGDFYEAINMAGVWHVPAVFVVSNNRYAISVPLRRQTAAQSLAQKAVAAGIPGEQVDGNDVLAVRHAVARAVARARAGEGPSLIEALTYRLGDHTTADDASRYREEAEVSAKWKEDPIVRLRSYLANAGLWTKADEEKLLEEVEAELTEAVDAYLATPPQPPEAMFDYLYAELPTALVEQRRLAAGGEDDEDGGDG</sequence>
<accession>A0A369T781</accession>
<evidence type="ECO:0000256" key="1">
    <source>
        <dbReference type="ARBA" id="ARBA00001964"/>
    </source>
</evidence>
<keyword evidence="4 6" id="KW-0670">Pyruvate</keyword>
<keyword evidence="7" id="KW-1185">Reference proteome</keyword>
<evidence type="ECO:0000256" key="4">
    <source>
        <dbReference type="RuleBase" id="RU366007"/>
    </source>
</evidence>
<feature type="domain" description="Dehydrogenase E1 component" evidence="5">
    <location>
        <begin position="40"/>
        <end position="327"/>
    </location>
</feature>
<keyword evidence="2 4" id="KW-0560">Oxidoreductase</keyword>
<gene>
    <name evidence="6" type="primary">pdhA</name>
    <name evidence="6" type="ORF">DRB17_13930</name>
</gene>
<dbReference type="PANTHER" id="PTHR43380">
    <property type="entry name" value="2-OXOISOVALERATE DEHYDROGENASE SUBUNIT ALPHA, MITOCHONDRIAL"/>
    <property type="match status" value="1"/>
</dbReference>
<dbReference type="Gene3D" id="3.40.50.970">
    <property type="match status" value="1"/>
</dbReference>
<comment type="subunit">
    <text evidence="4">Heterodimer of an alpha and a beta chain.</text>
</comment>
<name>A0A369T781_9PROT</name>
<comment type="cofactor">
    <cofactor evidence="1 4">
        <name>thiamine diphosphate</name>
        <dbReference type="ChEBI" id="CHEBI:58937"/>
    </cofactor>
</comment>
<dbReference type="EC" id="1.2.4.1" evidence="4"/>
<dbReference type="InterPro" id="IPR050771">
    <property type="entry name" value="Alpha-ketoacid_DH_E1_comp"/>
</dbReference>
<dbReference type="EMBL" id="QPMH01000014">
    <property type="protein sequence ID" value="RDD61183.1"/>
    <property type="molecule type" value="Genomic_DNA"/>
</dbReference>
<reference evidence="6 7" key="1">
    <citation type="submission" date="2018-07" db="EMBL/GenBank/DDBJ databases">
        <title>Venubactetium sediminum gen. nov., sp. nov., isolated from a marine solar saltern.</title>
        <authorList>
            <person name="Wang S."/>
        </authorList>
    </citation>
    <scope>NUCLEOTIDE SEQUENCE [LARGE SCALE GENOMIC DNA]</scope>
    <source>
        <strain evidence="6 7">WD2A32</strain>
    </source>
</reference>
<dbReference type="SUPFAM" id="SSF52518">
    <property type="entry name" value="Thiamin diphosphate-binding fold (THDP-binding)"/>
    <property type="match status" value="1"/>
</dbReference>
<dbReference type="PANTHER" id="PTHR43380:SF1">
    <property type="entry name" value="2-OXOISOVALERATE DEHYDROGENASE SUBUNIT ALPHA, MITOCHONDRIAL"/>
    <property type="match status" value="1"/>
</dbReference>
<dbReference type="RefSeq" id="WP_114582827.1">
    <property type="nucleotide sequence ID" value="NZ_QPMH01000014.1"/>
</dbReference>
<dbReference type="InterPro" id="IPR001017">
    <property type="entry name" value="DH_E1"/>
</dbReference>
<protein>
    <recommendedName>
        <fullName evidence="4">Pyruvate dehydrogenase E1 component subunit alpha</fullName>
        <ecNumber evidence="4">1.2.4.1</ecNumber>
    </recommendedName>
</protein>
<dbReference type="AlphaFoldDB" id="A0A369T781"/>
<dbReference type="InterPro" id="IPR017596">
    <property type="entry name" value="PdhA/BkdA"/>
</dbReference>
<comment type="caution">
    <text evidence="6">The sequence shown here is derived from an EMBL/GenBank/DDBJ whole genome shotgun (WGS) entry which is preliminary data.</text>
</comment>
<organism evidence="6 7">
    <name type="scientific">Ferruginivarius sediminum</name>
    <dbReference type="NCBI Taxonomy" id="2661937"/>
    <lineage>
        <taxon>Bacteria</taxon>
        <taxon>Pseudomonadati</taxon>
        <taxon>Pseudomonadota</taxon>
        <taxon>Alphaproteobacteria</taxon>
        <taxon>Rhodospirillales</taxon>
        <taxon>Rhodospirillaceae</taxon>
        <taxon>Ferruginivarius</taxon>
    </lineage>
</organism>